<protein>
    <submittedName>
        <fullName evidence="2">Phosphotransferase family protein</fullName>
    </submittedName>
</protein>
<dbReference type="Gene3D" id="3.30.200.20">
    <property type="entry name" value="Phosphorylase Kinase, domain 1"/>
    <property type="match status" value="1"/>
</dbReference>
<evidence type="ECO:0000313" key="3">
    <source>
        <dbReference type="Proteomes" id="UP001550628"/>
    </source>
</evidence>
<dbReference type="InterPro" id="IPR041726">
    <property type="entry name" value="ACAD10_11_N"/>
</dbReference>
<dbReference type="Proteomes" id="UP001550628">
    <property type="component" value="Unassembled WGS sequence"/>
</dbReference>
<comment type="caution">
    <text evidence="2">The sequence shown here is derived from an EMBL/GenBank/DDBJ whole genome shotgun (WGS) entry which is preliminary data.</text>
</comment>
<proteinExistence type="predicted"/>
<dbReference type="SUPFAM" id="SSF56112">
    <property type="entry name" value="Protein kinase-like (PK-like)"/>
    <property type="match status" value="1"/>
</dbReference>
<dbReference type="PANTHER" id="PTHR47829">
    <property type="entry name" value="HYDROLASE, PUTATIVE (AFU_ORTHOLOGUE AFUA_1G12880)-RELATED"/>
    <property type="match status" value="1"/>
</dbReference>
<dbReference type="InterPro" id="IPR002575">
    <property type="entry name" value="Aminoglycoside_PTrfase"/>
</dbReference>
<organism evidence="2 3">
    <name type="scientific">Nocardia rhamnosiphila</name>
    <dbReference type="NCBI Taxonomy" id="426716"/>
    <lineage>
        <taxon>Bacteria</taxon>
        <taxon>Bacillati</taxon>
        <taxon>Actinomycetota</taxon>
        <taxon>Actinomycetes</taxon>
        <taxon>Mycobacteriales</taxon>
        <taxon>Nocardiaceae</taxon>
        <taxon>Nocardia</taxon>
    </lineage>
</organism>
<dbReference type="EMBL" id="JBEYBF010000002">
    <property type="protein sequence ID" value="MEU1951261.1"/>
    <property type="molecule type" value="Genomic_DNA"/>
</dbReference>
<dbReference type="Gene3D" id="3.90.1200.10">
    <property type="match status" value="1"/>
</dbReference>
<evidence type="ECO:0000259" key="1">
    <source>
        <dbReference type="Pfam" id="PF01636"/>
    </source>
</evidence>
<accession>A0ABV2WK53</accession>
<dbReference type="RefSeq" id="WP_356955261.1">
    <property type="nucleotide sequence ID" value="NZ_JBEYBD010000003.1"/>
</dbReference>
<name>A0ABV2WK53_9NOCA</name>
<gene>
    <name evidence="2" type="ORF">ABZ510_05310</name>
</gene>
<dbReference type="InterPro" id="IPR011009">
    <property type="entry name" value="Kinase-like_dom_sf"/>
</dbReference>
<dbReference type="CDD" id="cd05154">
    <property type="entry name" value="ACAD10_11_N-like"/>
    <property type="match status" value="1"/>
</dbReference>
<reference evidence="2 3" key="1">
    <citation type="submission" date="2024-06" db="EMBL/GenBank/DDBJ databases">
        <title>The Natural Products Discovery Center: Release of the First 8490 Sequenced Strains for Exploring Actinobacteria Biosynthetic Diversity.</title>
        <authorList>
            <person name="Kalkreuter E."/>
            <person name="Kautsar S.A."/>
            <person name="Yang D."/>
            <person name="Bader C.D."/>
            <person name="Teijaro C.N."/>
            <person name="Fluegel L."/>
            <person name="Davis C.M."/>
            <person name="Simpson J.R."/>
            <person name="Lauterbach L."/>
            <person name="Steele A.D."/>
            <person name="Gui C."/>
            <person name="Meng S."/>
            <person name="Li G."/>
            <person name="Viehrig K."/>
            <person name="Ye F."/>
            <person name="Su P."/>
            <person name="Kiefer A.F."/>
            <person name="Nichols A."/>
            <person name="Cepeda A.J."/>
            <person name="Yan W."/>
            <person name="Fan B."/>
            <person name="Jiang Y."/>
            <person name="Adhikari A."/>
            <person name="Zheng C.-J."/>
            <person name="Schuster L."/>
            <person name="Cowan T.M."/>
            <person name="Smanski M.J."/>
            <person name="Chevrette M.G."/>
            <person name="De Carvalho L.P.S."/>
            <person name="Shen B."/>
        </authorList>
    </citation>
    <scope>NUCLEOTIDE SEQUENCE [LARGE SCALE GENOMIC DNA]</scope>
    <source>
        <strain evidence="2 3">NPDC019708</strain>
    </source>
</reference>
<keyword evidence="3" id="KW-1185">Reference proteome</keyword>
<dbReference type="Pfam" id="PF01636">
    <property type="entry name" value="APH"/>
    <property type="match status" value="1"/>
</dbReference>
<evidence type="ECO:0000313" key="2">
    <source>
        <dbReference type="EMBL" id="MEU1951261.1"/>
    </source>
</evidence>
<dbReference type="InterPro" id="IPR052898">
    <property type="entry name" value="ACAD10-like"/>
</dbReference>
<dbReference type="PANTHER" id="PTHR47829:SF1">
    <property type="entry name" value="HAD FAMILY PHOSPHATASE"/>
    <property type="match status" value="1"/>
</dbReference>
<sequence length="314" mass="34443">MRVDLLSGGRSNLTYLLTDGHERWVLRRPPLGHVLATAHDMGREYRLLSALYPTDVPVPRPLVAAGPGVLDAPFYIMDFADGEILRERARLEAFADRAPAAARSLVEVLVRLHRLDPETVRLGDLGRPVGYLERQVRRWGRQLAASHSRDLPDLVALGDRLGRALPGKQRASIVHGDYRLDNVVIDPDSASVTGVLDWEMATLGDPLTDLASMAIWWDGISGLDSPVAAVPGDVPGFPAGEVLVEEYARETGWDLDEFAWYLGFAYYKVAVIFEGIHYRARQGLTVGEGFDRLGGMVPDLVERGHAALDAPGPP</sequence>
<feature type="domain" description="Aminoglycoside phosphotransferase" evidence="1">
    <location>
        <begin position="5"/>
        <end position="219"/>
    </location>
</feature>